<evidence type="ECO:0000256" key="2">
    <source>
        <dbReference type="ARBA" id="ARBA00022741"/>
    </source>
</evidence>
<dbReference type="PANTHER" id="PTHR43875">
    <property type="entry name" value="MALTODEXTRIN IMPORT ATP-BINDING PROTEIN MSMX"/>
    <property type="match status" value="1"/>
</dbReference>
<dbReference type="GO" id="GO:0005524">
    <property type="term" value="F:ATP binding"/>
    <property type="evidence" value="ECO:0007669"/>
    <property type="project" value="UniProtKB-KW"/>
</dbReference>
<evidence type="ECO:0000313" key="5">
    <source>
        <dbReference type="EMBL" id="RLE12456.1"/>
    </source>
</evidence>
<dbReference type="InterPro" id="IPR047641">
    <property type="entry name" value="ABC_transpr_MalK/UgpC-like"/>
</dbReference>
<dbReference type="Gene3D" id="2.40.50.140">
    <property type="entry name" value="Nucleic acid-binding proteins"/>
    <property type="match status" value="1"/>
</dbReference>
<dbReference type="InterPro" id="IPR003593">
    <property type="entry name" value="AAA+_ATPase"/>
</dbReference>
<dbReference type="FunFam" id="3.40.50.300:FF:000425">
    <property type="entry name" value="Probable ABC transporter, ATP-binding subunit"/>
    <property type="match status" value="1"/>
</dbReference>
<feature type="domain" description="ABC transporter" evidence="4">
    <location>
        <begin position="4"/>
        <end position="234"/>
    </location>
</feature>
<dbReference type="GO" id="GO:0015697">
    <property type="term" value="P:quaternary ammonium group transport"/>
    <property type="evidence" value="ECO:0007669"/>
    <property type="project" value="UniProtKB-ARBA"/>
</dbReference>
<evidence type="ECO:0000313" key="6">
    <source>
        <dbReference type="Proteomes" id="UP000280417"/>
    </source>
</evidence>
<dbReference type="Gene3D" id="2.40.50.100">
    <property type="match status" value="1"/>
</dbReference>
<comment type="caution">
    <text evidence="5">The sequence shown here is derived from an EMBL/GenBank/DDBJ whole genome shotgun (WGS) entry which is preliminary data.</text>
</comment>
<dbReference type="SUPFAM" id="SSF50331">
    <property type="entry name" value="MOP-like"/>
    <property type="match status" value="1"/>
</dbReference>
<dbReference type="Gene3D" id="3.40.50.300">
    <property type="entry name" value="P-loop containing nucleotide triphosphate hydrolases"/>
    <property type="match status" value="1"/>
</dbReference>
<dbReference type="InterPro" id="IPR012340">
    <property type="entry name" value="NA-bd_OB-fold"/>
</dbReference>
<dbReference type="InterPro" id="IPR040582">
    <property type="entry name" value="OB_MalK-like"/>
</dbReference>
<evidence type="ECO:0000256" key="1">
    <source>
        <dbReference type="ARBA" id="ARBA00022448"/>
    </source>
</evidence>
<dbReference type="Pfam" id="PF17912">
    <property type="entry name" value="OB_MalK"/>
    <property type="match status" value="1"/>
</dbReference>
<dbReference type="InterPro" id="IPR003439">
    <property type="entry name" value="ABC_transporter-like_ATP-bd"/>
</dbReference>
<proteinExistence type="predicted"/>
<dbReference type="InterPro" id="IPR008995">
    <property type="entry name" value="Mo/tungstate-bd_C_term_dom"/>
</dbReference>
<keyword evidence="3 5" id="KW-0067">ATP-binding</keyword>
<dbReference type="Proteomes" id="UP000280417">
    <property type="component" value="Unassembled WGS sequence"/>
</dbReference>
<dbReference type="GO" id="GO:0055052">
    <property type="term" value="C:ATP-binding cassette (ABC) transporter complex, substrate-binding subunit-containing"/>
    <property type="evidence" value="ECO:0007669"/>
    <property type="project" value="TreeGrafter"/>
</dbReference>
<gene>
    <name evidence="5" type="ORF">DRJ04_06155</name>
</gene>
<dbReference type="InterPro" id="IPR027417">
    <property type="entry name" value="P-loop_NTPase"/>
</dbReference>
<keyword evidence="1" id="KW-0813">Transport</keyword>
<evidence type="ECO:0000259" key="4">
    <source>
        <dbReference type="PROSITE" id="PS50893"/>
    </source>
</evidence>
<dbReference type="GO" id="GO:0016887">
    <property type="term" value="F:ATP hydrolysis activity"/>
    <property type="evidence" value="ECO:0007669"/>
    <property type="project" value="InterPro"/>
</dbReference>
<protein>
    <submittedName>
        <fullName evidence="5">ABC transporter ATP-binding protein</fullName>
    </submittedName>
</protein>
<dbReference type="PANTHER" id="PTHR43875:SF1">
    <property type="entry name" value="OSMOPROTECTIVE COMPOUNDS UPTAKE ATP-BINDING PROTEIN GGTA"/>
    <property type="match status" value="1"/>
</dbReference>
<dbReference type="PROSITE" id="PS50893">
    <property type="entry name" value="ABC_TRANSPORTER_2"/>
    <property type="match status" value="1"/>
</dbReference>
<evidence type="ECO:0000256" key="3">
    <source>
        <dbReference type="ARBA" id="ARBA00022840"/>
    </source>
</evidence>
<dbReference type="Pfam" id="PF00005">
    <property type="entry name" value="ABC_tran"/>
    <property type="match status" value="1"/>
</dbReference>
<name>A0A662DEV2_UNCAE</name>
<organism evidence="5 6">
    <name type="scientific">Aerophobetes bacterium</name>
    <dbReference type="NCBI Taxonomy" id="2030807"/>
    <lineage>
        <taxon>Bacteria</taxon>
        <taxon>Candidatus Aerophobota</taxon>
    </lineage>
</organism>
<dbReference type="SMART" id="SM00382">
    <property type="entry name" value="AAA"/>
    <property type="match status" value="1"/>
</dbReference>
<reference evidence="5 6" key="1">
    <citation type="submission" date="2018-06" db="EMBL/GenBank/DDBJ databases">
        <title>Extensive metabolic versatility and redundancy in microbially diverse, dynamic hydrothermal sediments.</title>
        <authorList>
            <person name="Dombrowski N."/>
            <person name="Teske A."/>
            <person name="Baker B.J."/>
        </authorList>
    </citation>
    <scope>NUCLEOTIDE SEQUENCE [LARGE SCALE GENOMIC DNA]</scope>
    <source>
        <strain evidence="5">B3_G15</strain>
    </source>
</reference>
<dbReference type="AlphaFoldDB" id="A0A662DEV2"/>
<dbReference type="SUPFAM" id="SSF52540">
    <property type="entry name" value="P-loop containing nucleoside triphosphate hydrolases"/>
    <property type="match status" value="1"/>
</dbReference>
<sequence>MPEIKIEVLRKEFKEVVAVKDVSITFRTGMVTCLLGPSGCGKTTLMRMIAGLEKPTSGSIYFDDVNITGLPPEKRNIGMVFQYPVVYRGMNVYKNIDLPLVEEGLTEVERKNRIEEIVDILNLRDSLYLNVDQIDNSTRQRVAVARAVARRPQIILFDEPLTNVDVATKVQLKHALKKLTKQYQQTIIYVTHDQTEAMTLADEIALMNEGEIIQKDSPRKLYSNPNTIFGGWFLGNPGMNFIEARVEKTGEGTKILSELLKEPINVDKKIDQNEIIIGVRPEEIEIGLKETEQMIECKVLRKSIVIGGQYLISAKINDKLFKVKVSSELGYMIRDKIWIRLPIDKVTFFDKNGSRIDLGDVYR</sequence>
<accession>A0A662DEV2</accession>
<dbReference type="EMBL" id="QMQA01000163">
    <property type="protein sequence ID" value="RLE12456.1"/>
    <property type="molecule type" value="Genomic_DNA"/>
</dbReference>
<keyword evidence="2" id="KW-0547">Nucleotide-binding</keyword>